<evidence type="ECO:0000256" key="1">
    <source>
        <dbReference type="SAM" id="MobiDB-lite"/>
    </source>
</evidence>
<dbReference type="Proteomes" id="UP000321805">
    <property type="component" value="Chromosome"/>
</dbReference>
<protein>
    <submittedName>
        <fullName evidence="4">PKD domain-containing protein</fullName>
    </submittedName>
</protein>
<dbReference type="GO" id="GO:0005975">
    <property type="term" value="P:carbohydrate metabolic process"/>
    <property type="evidence" value="ECO:0007669"/>
    <property type="project" value="UniProtKB-ARBA"/>
</dbReference>
<dbReference type="PROSITE" id="PS51257">
    <property type="entry name" value="PROKAR_LIPOPROTEIN"/>
    <property type="match status" value="1"/>
</dbReference>
<dbReference type="SUPFAM" id="SSF49299">
    <property type="entry name" value="PKD domain"/>
    <property type="match status" value="2"/>
</dbReference>
<dbReference type="AlphaFoldDB" id="A0A5B8U059"/>
<dbReference type="InterPro" id="IPR035986">
    <property type="entry name" value="PKD_dom_sf"/>
</dbReference>
<name>A0A5B8U059_9ACTN</name>
<accession>A0A5B8U059</accession>
<dbReference type="EMBL" id="CP042430">
    <property type="protein sequence ID" value="QEC46345.1"/>
    <property type="molecule type" value="Genomic_DNA"/>
</dbReference>
<gene>
    <name evidence="4" type="ORF">FSW04_01300</name>
</gene>
<keyword evidence="5" id="KW-1185">Reference proteome</keyword>
<feature type="region of interest" description="Disordered" evidence="1">
    <location>
        <begin position="247"/>
        <end position="269"/>
    </location>
</feature>
<dbReference type="CDD" id="cd00146">
    <property type="entry name" value="PKD"/>
    <property type="match status" value="2"/>
</dbReference>
<keyword evidence="2" id="KW-0732">Signal</keyword>
<feature type="compositionally biased region" description="Pro residues" evidence="1">
    <location>
        <begin position="124"/>
        <end position="148"/>
    </location>
</feature>
<evidence type="ECO:0000256" key="2">
    <source>
        <dbReference type="SAM" id="SignalP"/>
    </source>
</evidence>
<reference evidence="4 5" key="1">
    <citation type="journal article" date="2018" name="J. Microbiol.">
        <title>Baekduia soli gen. nov., sp. nov., a novel bacterium isolated from the soil of Baekdu Mountain and proposal of a novel family name, Baekduiaceae fam. nov.</title>
        <authorList>
            <person name="An D.S."/>
            <person name="Siddiqi M.Z."/>
            <person name="Kim K.H."/>
            <person name="Yu H.S."/>
            <person name="Im W.T."/>
        </authorList>
    </citation>
    <scope>NUCLEOTIDE SEQUENCE [LARGE SCALE GENOMIC DNA]</scope>
    <source>
        <strain evidence="4 5">BR7-21</strain>
    </source>
</reference>
<proteinExistence type="predicted"/>
<dbReference type="SMART" id="SM00089">
    <property type="entry name" value="PKD"/>
    <property type="match status" value="2"/>
</dbReference>
<evidence type="ECO:0000259" key="3">
    <source>
        <dbReference type="PROSITE" id="PS50093"/>
    </source>
</evidence>
<dbReference type="Gene3D" id="2.60.40.10">
    <property type="entry name" value="Immunoglobulins"/>
    <property type="match status" value="2"/>
</dbReference>
<evidence type="ECO:0000313" key="5">
    <source>
        <dbReference type="Proteomes" id="UP000321805"/>
    </source>
</evidence>
<dbReference type="PROSITE" id="PS50093">
    <property type="entry name" value="PKD"/>
    <property type="match status" value="1"/>
</dbReference>
<feature type="region of interest" description="Disordered" evidence="1">
    <location>
        <begin position="118"/>
        <end position="157"/>
    </location>
</feature>
<feature type="signal peptide" evidence="2">
    <location>
        <begin position="1"/>
        <end position="32"/>
    </location>
</feature>
<evidence type="ECO:0000313" key="4">
    <source>
        <dbReference type="EMBL" id="QEC46345.1"/>
    </source>
</evidence>
<dbReference type="InterPro" id="IPR000601">
    <property type="entry name" value="PKD_dom"/>
</dbReference>
<feature type="domain" description="PKD" evidence="3">
    <location>
        <begin position="35"/>
        <end position="120"/>
    </location>
</feature>
<dbReference type="InterPro" id="IPR022409">
    <property type="entry name" value="PKD/Chitinase_dom"/>
</dbReference>
<organism evidence="4 5">
    <name type="scientific">Baekduia soli</name>
    <dbReference type="NCBI Taxonomy" id="496014"/>
    <lineage>
        <taxon>Bacteria</taxon>
        <taxon>Bacillati</taxon>
        <taxon>Actinomycetota</taxon>
        <taxon>Thermoleophilia</taxon>
        <taxon>Solirubrobacterales</taxon>
        <taxon>Baekduiaceae</taxon>
        <taxon>Baekduia</taxon>
    </lineage>
</organism>
<dbReference type="Pfam" id="PF18911">
    <property type="entry name" value="PKD_4"/>
    <property type="match status" value="2"/>
</dbReference>
<dbReference type="OrthoDB" id="9802683at2"/>
<dbReference type="InterPro" id="IPR013783">
    <property type="entry name" value="Ig-like_fold"/>
</dbReference>
<feature type="chain" id="PRO_5023110162" evidence="2">
    <location>
        <begin position="33"/>
        <end position="389"/>
    </location>
</feature>
<dbReference type="KEGG" id="bsol:FSW04_01300"/>
<sequence>MTAYRWAAPRFVLLLVALAACVLGLTGGVASATPPAASFTMSPDPAVVDQTVTFTDTSTDPDGGTIVARGWDINGDGVISDPLGAPVVQRTYHTAGMYTITLRVTDSQGETATLQRTLQVGTSAPPPDPTPTPTPAPLPTPTPTPASGPSPSASNRTPVAAFTFSPFAPTVGALVSSTSGSSDADGSLVHQLWDLDGDGQFDDAAGATVQIAYATAGSRAVSLKVTDDRGASAVAFQTVPVIDAPAGAASGAPTPAATNTPTTSTRTTRTPLLAPFPIVRIRGQVIGSAVRLSVLSVRAPARSTVTVRCSGRGCPVTRSVQRAGSRTRTVRLARLERTLRAGTVLRVSVTRAGTVGKYTEFRLRKGRAPARRDLCLRDGSPRPSACPAA</sequence>
<dbReference type="RefSeq" id="WP_146915445.1">
    <property type="nucleotide sequence ID" value="NZ_CP042430.1"/>
</dbReference>